<feature type="compositionally biased region" description="Basic and acidic residues" evidence="1">
    <location>
        <begin position="31"/>
        <end position="46"/>
    </location>
</feature>
<keyword evidence="3" id="KW-0732">Signal</keyword>
<organism evidence="4 5">
    <name type="scientific">Pelagomonas calceolata</name>
    <dbReference type="NCBI Taxonomy" id="35677"/>
    <lineage>
        <taxon>Eukaryota</taxon>
        <taxon>Sar</taxon>
        <taxon>Stramenopiles</taxon>
        <taxon>Ochrophyta</taxon>
        <taxon>Pelagophyceae</taxon>
        <taxon>Pelagomonadales</taxon>
        <taxon>Pelagomonadaceae</taxon>
        <taxon>Pelagomonas</taxon>
    </lineage>
</organism>
<feature type="region of interest" description="Disordered" evidence="1">
    <location>
        <begin position="24"/>
        <end position="46"/>
    </location>
</feature>
<gene>
    <name evidence="4" type="ORF">PECAL_1P26710</name>
</gene>
<reference evidence="4" key="1">
    <citation type="submission" date="2021-11" db="EMBL/GenBank/DDBJ databases">
        <authorList>
            <consortium name="Genoscope - CEA"/>
            <person name="William W."/>
        </authorList>
    </citation>
    <scope>NUCLEOTIDE SEQUENCE</scope>
</reference>
<dbReference type="EMBL" id="CAKKNE010000001">
    <property type="protein sequence ID" value="CAH0366194.1"/>
    <property type="molecule type" value="Genomic_DNA"/>
</dbReference>
<evidence type="ECO:0000313" key="4">
    <source>
        <dbReference type="EMBL" id="CAH0366194.1"/>
    </source>
</evidence>
<feature type="signal peptide" evidence="3">
    <location>
        <begin position="1"/>
        <end position="18"/>
    </location>
</feature>
<dbReference type="Proteomes" id="UP000789595">
    <property type="component" value="Unassembled WGS sequence"/>
</dbReference>
<name>A0A8J2SEK7_9STRA</name>
<evidence type="ECO:0000256" key="1">
    <source>
        <dbReference type="SAM" id="MobiDB-lite"/>
    </source>
</evidence>
<evidence type="ECO:0000313" key="5">
    <source>
        <dbReference type="Proteomes" id="UP000789595"/>
    </source>
</evidence>
<accession>A0A8J2SEK7</accession>
<keyword evidence="5" id="KW-1185">Reference proteome</keyword>
<proteinExistence type="predicted"/>
<feature type="chain" id="PRO_5035300104" evidence="3">
    <location>
        <begin position="19"/>
        <end position="377"/>
    </location>
</feature>
<protein>
    <submittedName>
        <fullName evidence="4">Uncharacterized protein</fullName>
    </submittedName>
</protein>
<keyword evidence="2" id="KW-0812">Transmembrane</keyword>
<keyword evidence="2" id="KW-0472">Membrane</keyword>
<keyword evidence="2" id="KW-1133">Transmembrane helix</keyword>
<sequence length="377" mass="39358">MRCATAVACWTAVQLGAALLPQRTLQRTPTPRRDASSARDVTPEQAEKMKAMGFRWDEERRTWTRRPPDVKKPPKPLRSGMRLLKLGNASPDERAAAEVFMERLRTARKASFRDTDTSTKLSKFLKYCLSQPATLPVFAVACVGLGVAAAANGGADVGSLDTTTLTCGLAAGVPVAAARVAAHRASAGSEPPDGRALERSIVDAATGSYAIPAPHDWRATEGPWKVGTIGLAAIADVPRVALLHGRIQPAFVPLEGDAWLGIAGAAAVATALALLPAAIGYVDDALSDLPRDGRIDDGKEVERETAKRFSSGARAFFAANDDAEASEVKAAYVSRLADAWTTAFTTPPPPAVRAARTAVESAAAAAAAASGGLAAAW</sequence>
<evidence type="ECO:0000256" key="3">
    <source>
        <dbReference type="SAM" id="SignalP"/>
    </source>
</evidence>
<evidence type="ECO:0000256" key="2">
    <source>
        <dbReference type="SAM" id="Phobius"/>
    </source>
</evidence>
<feature type="transmembrane region" description="Helical" evidence="2">
    <location>
        <begin position="258"/>
        <end position="282"/>
    </location>
</feature>
<comment type="caution">
    <text evidence="4">The sequence shown here is derived from an EMBL/GenBank/DDBJ whole genome shotgun (WGS) entry which is preliminary data.</text>
</comment>
<dbReference type="AlphaFoldDB" id="A0A8J2SEK7"/>
<feature type="non-terminal residue" evidence="4">
    <location>
        <position position="377"/>
    </location>
</feature>